<evidence type="ECO:0000256" key="1">
    <source>
        <dbReference type="ARBA" id="ARBA00001913"/>
    </source>
</evidence>
<dbReference type="InterPro" id="IPR017946">
    <property type="entry name" value="PLC-like_Pdiesterase_TIM-brl"/>
</dbReference>
<dbReference type="STRING" id="81824.A9VBY6"/>
<dbReference type="Gene3D" id="2.30.29.30">
    <property type="entry name" value="Pleckstrin-homology domain (PH domain)/Phosphotyrosine-binding domain (PTB)"/>
    <property type="match status" value="1"/>
</dbReference>
<reference evidence="13 14" key="1">
    <citation type="journal article" date="2008" name="Nature">
        <title>The genome of the choanoflagellate Monosiga brevicollis and the origin of metazoans.</title>
        <authorList>
            <consortium name="JGI Sequencing"/>
            <person name="King N."/>
            <person name="Westbrook M.J."/>
            <person name="Young S.L."/>
            <person name="Kuo A."/>
            <person name="Abedin M."/>
            <person name="Chapman J."/>
            <person name="Fairclough S."/>
            <person name="Hellsten U."/>
            <person name="Isogai Y."/>
            <person name="Letunic I."/>
            <person name="Marr M."/>
            <person name="Pincus D."/>
            <person name="Putnam N."/>
            <person name="Rokas A."/>
            <person name="Wright K.J."/>
            <person name="Zuzow R."/>
            <person name="Dirks W."/>
            <person name="Good M."/>
            <person name="Goodstein D."/>
            <person name="Lemons D."/>
            <person name="Li W."/>
            <person name="Lyons J.B."/>
            <person name="Morris A."/>
            <person name="Nichols S."/>
            <person name="Richter D.J."/>
            <person name="Salamov A."/>
            <person name="Bork P."/>
            <person name="Lim W.A."/>
            <person name="Manning G."/>
            <person name="Miller W.T."/>
            <person name="McGinnis W."/>
            <person name="Shapiro H."/>
            <person name="Tjian R."/>
            <person name="Grigoriev I.V."/>
            <person name="Rokhsar D."/>
        </authorList>
    </citation>
    <scope>NUCLEOTIDE SEQUENCE [LARGE SCALE GENOMIC DNA]</scope>
    <source>
        <strain evidence="14">MX1 / ATCC 50154</strain>
    </source>
</reference>
<feature type="domain" description="EF-hand" evidence="12">
    <location>
        <begin position="235"/>
        <end position="270"/>
    </location>
</feature>
<evidence type="ECO:0000259" key="11">
    <source>
        <dbReference type="PROSITE" id="PS50106"/>
    </source>
</evidence>
<dbReference type="InterPro" id="IPR036034">
    <property type="entry name" value="PDZ_sf"/>
</dbReference>
<dbReference type="Gene3D" id="2.30.42.10">
    <property type="match status" value="1"/>
</dbReference>
<keyword evidence="6" id="KW-0807">Transducer</keyword>
<feature type="domain" description="PI-PLC Y-box" evidence="10">
    <location>
        <begin position="625"/>
        <end position="742"/>
    </location>
</feature>
<feature type="region of interest" description="Disordered" evidence="8">
    <location>
        <begin position="553"/>
        <end position="613"/>
    </location>
</feature>
<dbReference type="PROSITE" id="PS50004">
    <property type="entry name" value="C2"/>
    <property type="match status" value="1"/>
</dbReference>
<dbReference type="OMA" id="MRTSWIS"/>
<dbReference type="InterPro" id="IPR011993">
    <property type="entry name" value="PH-like_dom_sf"/>
</dbReference>
<evidence type="ECO:0000259" key="10">
    <source>
        <dbReference type="PROSITE" id="PS50008"/>
    </source>
</evidence>
<dbReference type="RefSeq" id="XP_001750272.1">
    <property type="nucleotide sequence ID" value="XM_001750220.1"/>
</dbReference>
<dbReference type="SUPFAM" id="SSF50729">
    <property type="entry name" value="PH domain-like"/>
    <property type="match status" value="1"/>
</dbReference>
<dbReference type="Gene3D" id="1.10.238.10">
    <property type="entry name" value="EF-hand"/>
    <property type="match status" value="2"/>
</dbReference>
<dbReference type="InterPro" id="IPR001192">
    <property type="entry name" value="PI-PLC_fam"/>
</dbReference>
<dbReference type="InterPro" id="IPR002048">
    <property type="entry name" value="EF_hand_dom"/>
</dbReference>
<sequence length="1105" mass="122886">MDASTFFERTVTLQRQDPSRPWGFVPSRQVLDRSLAARHAFGAFVVGVQEGTPAQHASLLDGDYIVAINGKDVTELPLPDVIKLMIDSLKITLVVECCAVRVLQMGTGSLYKVREGRLFQREFWIDPTGTRIQWLSRTKGSREASIRASVLREVRPGRKTTSFQRSYDNGTPGLRDMLQDDLCFSVIFGESEEILDLVAPTESLRNTWVLALNHFVARERLADLATVPYEEQNSLRDAWLRDMFNQSDLNNDKQLNLEEIRRLMLRLNVAIPRRDLRQRFMQADRDKKGTPGYGQLDYKEFARFFKALVARPELGALMNKYGSRSGGVQSAGTTDTFDDATLSPEQLQVFLRVEQEEKLSLEEVEAIIKRFEHARDDGFMGIDGFTNMLTDPSASAYKQQHRSEVYQDMTRPLSQYFIASSHNTYLMEDQLYGSSDVEAYIRALRMGCRCVEIDCWDGEDGEPVVYHGHTLTSKVLLKDVINACAEHGFVTTDFPLILSIENHLSIPQQDKLAEYIKAAFGERLAVVPFSTEPMPSPASLKGKVIVKGKVNPASASGDGAVSDEDEASEAFEDMSSSGQSELKSQPRAVRTRVSKQAKALKRHARGSKDGASAKSKLVSPAFSNIVSLSGVKFKGVAQLQQSFTEQKAMQMSSFGEKRAMRLVENEHDTNVFVRRNARQLARTYPAGLRVSSSNYNPQPMWNAGCQIVALNYQTHTLPMHLNQGRFADNGGCGYVLKPEFLRSTETKFNPNDVGTLDPSLGRKLRVEVISAQQLPKATIGGRATQKGEIIDPYVIVGIEGIPADSATGQTTVVDNNGFNPRWNQAFEFDLHAPDLALLTFVVYDYDVSNQDDLIAQAVIPLTSLQEGYRHVRLLSATHQRLSGTTLFVNIQLSAEGNASAGDARATSGQHSHVDIYNSSTGVPELDDGFLNSPSMAVDQRYQNLLKALGQLKSILKCSYKTTLDETIAALANAFGALDTAVETNEERGLYMLQTATTGQTSKAAANLLMCYNRVLERALVWQQKAALFESQLRSLVRDYEAVSSEEKFRALATTCGVRPNAISRCRTIAQARLRAMRQSLRALEHGNRLTQTLREAVPRYFSTSA</sequence>
<dbReference type="GO" id="GO:0016042">
    <property type="term" value="P:lipid catabolic process"/>
    <property type="evidence" value="ECO:0007669"/>
    <property type="project" value="UniProtKB-KW"/>
</dbReference>
<dbReference type="CDD" id="cd01248">
    <property type="entry name" value="PH_PLC_ELMO1"/>
    <property type="match status" value="1"/>
</dbReference>
<dbReference type="SUPFAM" id="SSF50156">
    <property type="entry name" value="PDZ domain-like"/>
    <property type="match status" value="1"/>
</dbReference>
<dbReference type="InterPro" id="IPR000008">
    <property type="entry name" value="C2_dom"/>
</dbReference>
<dbReference type="InParanoid" id="A9VBY6"/>
<dbReference type="CDD" id="cd00275">
    <property type="entry name" value="C2_PLC_like"/>
    <property type="match status" value="1"/>
</dbReference>
<evidence type="ECO:0000256" key="5">
    <source>
        <dbReference type="ARBA" id="ARBA00023098"/>
    </source>
</evidence>
<dbReference type="InterPro" id="IPR041489">
    <property type="entry name" value="PDZ_6"/>
</dbReference>
<evidence type="ECO:0000256" key="7">
    <source>
        <dbReference type="RuleBase" id="RU361133"/>
    </source>
</evidence>
<comment type="catalytic activity">
    <reaction evidence="7">
        <text>a 1,2-diacyl-sn-glycero-3-phospho-(1D-myo-inositol-4,5-bisphosphate) + H2O = 1D-myo-inositol 1,4,5-trisphosphate + a 1,2-diacyl-sn-glycerol + H(+)</text>
        <dbReference type="Rhea" id="RHEA:33179"/>
        <dbReference type="ChEBI" id="CHEBI:15377"/>
        <dbReference type="ChEBI" id="CHEBI:15378"/>
        <dbReference type="ChEBI" id="CHEBI:17815"/>
        <dbReference type="ChEBI" id="CHEBI:58456"/>
        <dbReference type="ChEBI" id="CHEBI:203600"/>
        <dbReference type="EC" id="3.1.4.11"/>
    </reaction>
</comment>
<dbReference type="CDD" id="cd08558">
    <property type="entry name" value="PI-PLCc_eukaryota"/>
    <property type="match status" value="1"/>
</dbReference>
<dbReference type="SMART" id="SM00239">
    <property type="entry name" value="C2"/>
    <property type="match status" value="1"/>
</dbReference>
<dbReference type="eggNOG" id="KOG0169">
    <property type="taxonomic scope" value="Eukaryota"/>
</dbReference>
<name>A9VBY6_MONBE</name>
<dbReference type="SUPFAM" id="SSF47473">
    <property type="entry name" value="EF-hand"/>
    <property type="match status" value="1"/>
</dbReference>
<keyword evidence="7" id="KW-0378">Hydrolase</keyword>
<dbReference type="CDD" id="cd15898">
    <property type="entry name" value="EFh_PI-PLC"/>
    <property type="match status" value="1"/>
</dbReference>
<dbReference type="Pfam" id="PF00168">
    <property type="entry name" value="C2"/>
    <property type="match status" value="1"/>
</dbReference>
<dbReference type="GeneID" id="5895508"/>
<dbReference type="InterPro" id="IPR001711">
    <property type="entry name" value="PLipase_C_Pinositol-sp_Y"/>
</dbReference>
<dbReference type="PANTHER" id="PTHR10336:SF209">
    <property type="entry name" value="PHOSPHOINOSITIDE PHOSPHOLIPASE C"/>
    <property type="match status" value="1"/>
</dbReference>
<dbReference type="GO" id="GO:0035556">
    <property type="term" value="P:intracellular signal transduction"/>
    <property type="evidence" value="ECO:0007669"/>
    <property type="project" value="InterPro"/>
</dbReference>
<keyword evidence="5 7" id="KW-0443">Lipid metabolism</keyword>
<proteinExistence type="predicted"/>
<dbReference type="PROSITE" id="PS00018">
    <property type="entry name" value="EF_HAND_1"/>
    <property type="match status" value="1"/>
</dbReference>
<dbReference type="PROSITE" id="PS50007">
    <property type="entry name" value="PIPLC_X_DOMAIN"/>
    <property type="match status" value="1"/>
</dbReference>
<dbReference type="EMBL" id="CH991579">
    <property type="protein sequence ID" value="EDQ84931.1"/>
    <property type="molecule type" value="Genomic_DNA"/>
</dbReference>
<dbReference type="Pfam" id="PF00388">
    <property type="entry name" value="PI-PLC-X"/>
    <property type="match status" value="1"/>
</dbReference>
<dbReference type="GO" id="GO:0005509">
    <property type="term" value="F:calcium ion binding"/>
    <property type="evidence" value="ECO:0007669"/>
    <property type="project" value="InterPro"/>
</dbReference>
<keyword evidence="3" id="KW-0106">Calcium</keyword>
<gene>
    <name evidence="13" type="ORF">MONBRDRAFT_34469</name>
</gene>
<feature type="compositionally biased region" description="Basic residues" evidence="8">
    <location>
        <begin position="589"/>
        <end position="605"/>
    </location>
</feature>
<evidence type="ECO:0000256" key="2">
    <source>
        <dbReference type="ARBA" id="ARBA00012368"/>
    </source>
</evidence>
<dbReference type="InterPro" id="IPR000909">
    <property type="entry name" value="PLipase_C_PInositol-sp_X_dom"/>
</dbReference>
<protein>
    <recommendedName>
        <fullName evidence="2 7">Phosphoinositide phospholipase C</fullName>
        <ecNumber evidence="2 7">3.1.4.11</ecNumber>
    </recommendedName>
</protein>
<evidence type="ECO:0000256" key="4">
    <source>
        <dbReference type="ARBA" id="ARBA00022963"/>
    </source>
</evidence>
<dbReference type="SMART" id="SM00228">
    <property type="entry name" value="PDZ"/>
    <property type="match status" value="1"/>
</dbReference>
<dbReference type="PROSITE" id="PS50106">
    <property type="entry name" value="PDZ"/>
    <property type="match status" value="1"/>
</dbReference>
<organism evidence="13 14">
    <name type="scientific">Monosiga brevicollis</name>
    <name type="common">Choanoflagellate</name>
    <dbReference type="NCBI Taxonomy" id="81824"/>
    <lineage>
        <taxon>Eukaryota</taxon>
        <taxon>Choanoflagellata</taxon>
        <taxon>Craspedida</taxon>
        <taxon>Salpingoecidae</taxon>
        <taxon>Monosiga</taxon>
    </lineage>
</organism>
<dbReference type="SMART" id="SM00054">
    <property type="entry name" value="EFh"/>
    <property type="match status" value="2"/>
</dbReference>
<keyword evidence="14" id="KW-1185">Reference proteome</keyword>
<evidence type="ECO:0000313" key="14">
    <source>
        <dbReference type="Proteomes" id="UP000001357"/>
    </source>
</evidence>
<dbReference type="InterPro" id="IPR001478">
    <property type="entry name" value="PDZ"/>
</dbReference>
<dbReference type="AlphaFoldDB" id="A9VBY6"/>
<feature type="domain" description="EF-hand" evidence="12">
    <location>
        <begin position="271"/>
        <end position="311"/>
    </location>
</feature>
<evidence type="ECO:0000256" key="8">
    <source>
        <dbReference type="SAM" id="MobiDB-lite"/>
    </source>
</evidence>
<dbReference type="SUPFAM" id="SSF49562">
    <property type="entry name" value="C2 domain (Calcium/lipid-binding domain, CaLB)"/>
    <property type="match status" value="1"/>
</dbReference>
<evidence type="ECO:0000313" key="13">
    <source>
        <dbReference type="EMBL" id="EDQ84931.1"/>
    </source>
</evidence>
<dbReference type="SMART" id="SM00149">
    <property type="entry name" value="PLCYc"/>
    <property type="match status" value="1"/>
</dbReference>
<dbReference type="Gene3D" id="2.60.40.150">
    <property type="entry name" value="C2 domain"/>
    <property type="match status" value="1"/>
</dbReference>
<dbReference type="Pfam" id="PF17820">
    <property type="entry name" value="PDZ_6"/>
    <property type="match status" value="1"/>
</dbReference>
<accession>A9VBY6</accession>
<dbReference type="Proteomes" id="UP000001357">
    <property type="component" value="Unassembled WGS sequence"/>
</dbReference>
<feature type="domain" description="PDZ" evidence="11">
    <location>
        <begin position="10"/>
        <end position="85"/>
    </location>
</feature>
<dbReference type="InterPro" id="IPR011992">
    <property type="entry name" value="EF-hand-dom_pair"/>
</dbReference>
<dbReference type="PROSITE" id="PS50222">
    <property type="entry name" value="EF_HAND_2"/>
    <property type="match status" value="2"/>
</dbReference>
<feature type="compositionally biased region" description="Acidic residues" evidence="8">
    <location>
        <begin position="561"/>
        <end position="572"/>
    </location>
</feature>
<dbReference type="GO" id="GO:0004435">
    <property type="term" value="F:phosphatidylinositol-4,5-bisphosphate phospholipase C activity"/>
    <property type="evidence" value="ECO:0000318"/>
    <property type="project" value="GO_Central"/>
</dbReference>
<dbReference type="InterPro" id="IPR035892">
    <property type="entry name" value="C2_domain_sf"/>
</dbReference>
<dbReference type="Pfam" id="PF00387">
    <property type="entry name" value="PI-PLC-Y"/>
    <property type="match status" value="1"/>
</dbReference>
<dbReference type="InterPro" id="IPR015359">
    <property type="entry name" value="PLC_EF-hand-like"/>
</dbReference>
<comment type="cofactor">
    <cofactor evidence="1">
        <name>Ca(2+)</name>
        <dbReference type="ChEBI" id="CHEBI:29108"/>
    </cofactor>
</comment>
<evidence type="ECO:0000259" key="9">
    <source>
        <dbReference type="PROSITE" id="PS50004"/>
    </source>
</evidence>
<dbReference type="PRINTS" id="PR00390">
    <property type="entry name" value="PHPHLIPASEC"/>
</dbReference>
<dbReference type="EC" id="3.1.4.11" evidence="2 7"/>
<dbReference type="SMART" id="SM00148">
    <property type="entry name" value="PLCXc"/>
    <property type="match status" value="1"/>
</dbReference>
<evidence type="ECO:0000259" key="12">
    <source>
        <dbReference type="PROSITE" id="PS50222"/>
    </source>
</evidence>
<keyword evidence="4 7" id="KW-0442">Lipid degradation</keyword>
<dbReference type="SUPFAM" id="SSF51695">
    <property type="entry name" value="PLC-like phosphodiesterases"/>
    <property type="match status" value="1"/>
</dbReference>
<dbReference type="InterPro" id="IPR018247">
    <property type="entry name" value="EF_Hand_1_Ca_BS"/>
</dbReference>
<dbReference type="Gene3D" id="3.20.20.190">
    <property type="entry name" value="Phosphatidylinositol (PI) phosphodiesterase"/>
    <property type="match status" value="1"/>
</dbReference>
<feature type="domain" description="C2" evidence="9">
    <location>
        <begin position="742"/>
        <end position="875"/>
    </location>
</feature>
<dbReference type="PANTHER" id="PTHR10336">
    <property type="entry name" value="PHOSPHOINOSITIDE-SPECIFIC PHOSPHOLIPASE C FAMILY PROTEIN"/>
    <property type="match status" value="1"/>
</dbReference>
<evidence type="ECO:0000256" key="3">
    <source>
        <dbReference type="ARBA" id="ARBA00022837"/>
    </source>
</evidence>
<dbReference type="Pfam" id="PF09279">
    <property type="entry name" value="EF-hand_like"/>
    <property type="match status" value="1"/>
</dbReference>
<evidence type="ECO:0000256" key="6">
    <source>
        <dbReference type="ARBA" id="ARBA00023224"/>
    </source>
</evidence>
<dbReference type="KEGG" id="mbr:MONBRDRAFT_34469"/>
<dbReference type="PROSITE" id="PS50008">
    <property type="entry name" value="PIPLC_Y_DOMAIN"/>
    <property type="match status" value="1"/>
</dbReference>
<dbReference type="FunCoup" id="A9VBY6">
    <property type="interactions" value="295"/>
</dbReference>